<dbReference type="CDD" id="cd00755">
    <property type="entry name" value="YgdL_like"/>
    <property type="match status" value="1"/>
</dbReference>
<sequence>MAGQAFHLWLNTRIDMSDVSWLSRSALLVGNDGIEKLQSKHVLVIGLGGVGSFAAEFICRSGIGEMTIVDGDVVDPTNRNRQLPALATNHGVSKAAIMQERLLAINPALKLHVVSTFLTPEKCREILESDFDYVMDCIDSVMPKITLLSTALQKNIPIVSSMGAGGKMDPTKLRITLLPETYQCVFASYVRKRLNKLENSAKIKAVFSTEGVDKNSMIMTDGSNFKRSAYGTISYLPAAFGGACASVVIRDLLNLPIEMAQRPARISLKTIQKKKKKKA</sequence>
<dbReference type="Gene3D" id="3.40.50.720">
    <property type="entry name" value="NAD(P)-binding Rossmann-like Domain"/>
    <property type="match status" value="1"/>
</dbReference>
<proteinExistence type="predicted"/>
<accession>A0ABW5ML15</accession>
<keyword evidence="2" id="KW-0548">Nucleotidyltransferase</keyword>
<dbReference type="InterPro" id="IPR000594">
    <property type="entry name" value="ThiF_NAD_FAD-bd"/>
</dbReference>
<keyword evidence="3" id="KW-1185">Reference proteome</keyword>
<dbReference type="SUPFAM" id="SSF69572">
    <property type="entry name" value="Activating enzymes of the ubiquitin-like proteins"/>
    <property type="match status" value="1"/>
</dbReference>
<feature type="domain" description="THIF-type NAD/FAD binding fold" evidence="1">
    <location>
        <begin position="23"/>
        <end position="272"/>
    </location>
</feature>
<organism evidence="2 3">
    <name type="scientific">Pedobacter vanadiisoli</name>
    <dbReference type="NCBI Taxonomy" id="1761975"/>
    <lineage>
        <taxon>Bacteria</taxon>
        <taxon>Pseudomonadati</taxon>
        <taxon>Bacteroidota</taxon>
        <taxon>Sphingobacteriia</taxon>
        <taxon>Sphingobacteriales</taxon>
        <taxon>Sphingobacteriaceae</taxon>
        <taxon>Pedobacter</taxon>
    </lineage>
</organism>
<comment type="caution">
    <text evidence="2">The sequence shown here is derived from an EMBL/GenBank/DDBJ whole genome shotgun (WGS) entry which is preliminary data.</text>
</comment>
<gene>
    <name evidence="2" type="ORF">ACFSR6_11565</name>
</gene>
<dbReference type="InterPro" id="IPR045886">
    <property type="entry name" value="ThiF/MoeB/HesA"/>
</dbReference>
<dbReference type="PANTHER" id="PTHR43267">
    <property type="entry name" value="TRNA THREONYLCARBAMOYLADENOSINE DEHYDRATASE"/>
    <property type="match status" value="1"/>
</dbReference>
<dbReference type="InterPro" id="IPR035985">
    <property type="entry name" value="Ubiquitin-activating_enz"/>
</dbReference>
<reference evidence="3" key="1">
    <citation type="journal article" date="2019" name="Int. J. Syst. Evol. Microbiol.">
        <title>The Global Catalogue of Microorganisms (GCM) 10K type strain sequencing project: providing services to taxonomists for standard genome sequencing and annotation.</title>
        <authorList>
            <consortium name="The Broad Institute Genomics Platform"/>
            <consortium name="The Broad Institute Genome Sequencing Center for Infectious Disease"/>
            <person name="Wu L."/>
            <person name="Ma J."/>
        </authorList>
    </citation>
    <scope>NUCLEOTIDE SEQUENCE [LARGE SCALE GENOMIC DNA]</scope>
    <source>
        <strain evidence="3">KCTC 42866</strain>
    </source>
</reference>
<evidence type="ECO:0000259" key="1">
    <source>
        <dbReference type="Pfam" id="PF00899"/>
    </source>
</evidence>
<dbReference type="GO" id="GO:0016779">
    <property type="term" value="F:nucleotidyltransferase activity"/>
    <property type="evidence" value="ECO:0007669"/>
    <property type="project" value="UniProtKB-KW"/>
</dbReference>
<name>A0ABW5ML15_9SPHI</name>
<evidence type="ECO:0000313" key="2">
    <source>
        <dbReference type="EMBL" id="MFD2583128.1"/>
    </source>
</evidence>
<dbReference type="Pfam" id="PF00899">
    <property type="entry name" value="ThiF"/>
    <property type="match status" value="1"/>
</dbReference>
<keyword evidence="2" id="KW-0808">Transferase</keyword>
<dbReference type="EMBL" id="JBHULL010000009">
    <property type="protein sequence ID" value="MFD2583128.1"/>
    <property type="molecule type" value="Genomic_DNA"/>
</dbReference>
<dbReference type="Proteomes" id="UP001597461">
    <property type="component" value="Unassembled WGS sequence"/>
</dbReference>
<dbReference type="PANTHER" id="PTHR43267:SF1">
    <property type="entry name" value="TRNA THREONYLCARBAMOYLADENOSINE DEHYDRATASE"/>
    <property type="match status" value="1"/>
</dbReference>
<protein>
    <submittedName>
        <fullName evidence="2">ThiF family adenylyltransferase</fullName>
    </submittedName>
</protein>
<evidence type="ECO:0000313" key="3">
    <source>
        <dbReference type="Proteomes" id="UP001597461"/>
    </source>
</evidence>